<dbReference type="Proteomes" id="UP000736672">
    <property type="component" value="Unassembled WGS sequence"/>
</dbReference>
<dbReference type="AlphaFoldDB" id="A0A9P9G367"/>
<sequence length="49" mass="5768">DSFLLYIKLAFNNSNKENLKVIIKRFFKCYSALNIVIKELILLILSYSL</sequence>
<reference evidence="1" key="1">
    <citation type="journal article" date="2021" name="Nat. Commun.">
        <title>Genetic determinants of endophytism in the Arabidopsis root mycobiome.</title>
        <authorList>
            <person name="Mesny F."/>
            <person name="Miyauchi S."/>
            <person name="Thiergart T."/>
            <person name="Pickel B."/>
            <person name="Atanasova L."/>
            <person name="Karlsson M."/>
            <person name="Huettel B."/>
            <person name="Barry K.W."/>
            <person name="Haridas S."/>
            <person name="Chen C."/>
            <person name="Bauer D."/>
            <person name="Andreopoulos W."/>
            <person name="Pangilinan J."/>
            <person name="LaButti K."/>
            <person name="Riley R."/>
            <person name="Lipzen A."/>
            <person name="Clum A."/>
            <person name="Drula E."/>
            <person name="Henrissat B."/>
            <person name="Kohler A."/>
            <person name="Grigoriev I.V."/>
            <person name="Martin F.M."/>
            <person name="Hacquard S."/>
        </authorList>
    </citation>
    <scope>NUCLEOTIDE SEQUENCE</scope>
    <source>
        <strain evidence="1">FSSC 5 MPI-SDFR-AT-0091</strain>
    </source>
</reference>
<gene>
    <name evidence="1" type="ORF">B0J15DRAFT_410702</name>
</gene>
<accession>A0A9P9G367</accession>
<feature type="non-terminal residue" evidence="1">
    <location>
        <position position="1"/>
    </location>
</feature>
<proteinExistence type="predicted"/>
<comment type="caution">
    <text evidence="1">The sequence shown here is derived from an EMBL/GenBank/DDBJ whole genome shotgun (WGS) entry which is preliminary data.</text>
</comment>
<organism evidence="1 2">
    <name type="scientific">Fusarium solani</name>
    <name type="common">Filamentous fungus</name>
    <dbReference type="NCBI Taxonomy" id="169388"/>
    <lineage>
        <taxon>Eukaryota</taxon>
        <taxon>Fungi</taxon>
        <taxon>Dikarya</taxon>
        <taxon>Ascomycota</taxon>
        <taxon>Pezizomycotina</taxon>
        <taxon>Sordariomycetes</taxon>
        <taxon>Hypocreomycetidae</taxon>
        <taxon>Hypocreales</taxon>
        <taxon>Nectriaceae</taxon>
        <taxon>Fusarium</taxon>
        <taxon>Fusarium solani species complex</taxon>
    </lineage>
</organism>
<keyword evidence="2" id="KW-1185">Reference proteome</keyword>
<dbReference type="EMBL" id="JAGTJS010000037">
    <property type="protein sequence ID" value="KAH7230407.1"/>
    <property type="molecule type" value="Genomic_DNA"/>
</dbReference>
<protein>
    <submittedName>
        <fullName evidence="1">Uncharacterized protein</fullName>
    </submittedName>
</protein>
<evidence type="ECO:0000313" key="2">
    <source>
        <dbReference type="Proteomes" id="UP000736672"/>
    </source>
</evidence>
<name>A0A9P9G367_FUSSL</name>
<evidence type="ECO:0000313" key="1">
    <source>
        <dbReference type="EMBL" id="KAH7230407.1"/>
    </source>
</evidence>